<dbReference type="CDD" id="cd09281">
    <property type="entry name" value="UPF0066"/>
    <property type="match status" value="1"/>
</dbReference>
<evidence type="ECO:0000256" key="1">
    <source>
        <dbReference type="ARBA" id="ARBA00022691"/>
    </source>
</evidence>
<keyword evidence="1" id="KW-0949">S-adenosyl-L-methionine</keyword>
<reference evidence="4 5" key="1">
    <citation type="submission" date="2010-05" db="EMBL/GenBank/DDBJ databases">
        <title>Complete sequence of Methanococcus voltae A3.</title>
        <authorList>
            <consortium name="US DOE Joint Genome Institute"/>
            <person name="Lucas S."/>
            <person name="Copeland A."/>
            <person name="Lapidus A."/>
            <person name="Cheng J.-F."/>
            <person name="Bruce D."/>
            <person name="Goodwin L."/>
            <person name="Pitluck S."/>
            <person name="Lowry S."/>
            <person name="Clum A."/>
            <person name="Land M."/>
            <person name="Hauser L."/>
            <person name="Kyrpides N."/>
            <person name="Mikhailova N."/>
            <person name="Whitman W.B."/>
            <person name="Woyke T."/>
        </authorList>
    </citation>
    <scope>NUCLEOTIDE SEQUENCE [LARGE SCALE GENOMIC DNA]</scope>
    <source>
        <strain evidence="5">ATCC BAA-1334 / A3</strain>
    </source>
</reference>
<dbReference type="PROSITE" id="PS51668">
    <property type="entry name" value="TSAA_2"/>
    <property type="match status" value="1"/>
</dbReference>
<dbReference type="PANTHER" id="PTHR12818">
    <property type="entry name" value="TRNA (ADENINE(37)-N6)-METHYLTRANSFERASE"/>
    <property type="match status" value="1"/>
</dbReference>
<dbReference type="PANTHER" id="PTHR12818:SF0">
    <property type="entry name" value="TRNA (ADENINE(37)-N6)-METHYLTRANSFERASE"/>
    <property type="match status" value="1"/>
</dbReference>
<accession>D7DR62</accession>
<evidence type="ECO:0000313" key="4">
    <source>
        <dbReference type="EMBL" id="ADI37339.1"/>
    </source>
</evidence>
<feature type="domain" description="TsaA-like" evidence="3">
    <location>
        <begin position="11"/>
        <end position="140"/>
    </location>
</feature>
<proteinExistence type="inferred from homology"/>
<dbReference type="InParanoid" id="D7DR62"/>
<dbReference type="InterPro" id="IPR036414">
    <property type="entry name" value="YaeB_N_sf"/>
</dbReference>
<dbReference type="SUPFAM" id="SSF118196">
    <property type="entry name" value="YaeB-like"/>
    <property type="match status" value="1"/>
</dbReference>
<dbReference type="Proteomes" id="UP000007722">
    <property type="component" value="Chromosome"/>
</dbReference>
<gene>
    <name evidence="4" type="ordered locus">Mvol_1684</name>
</gene>
<dbReference type="EMBL" id="CP002057">
    <property type="protein sequence ID" value="ADI37339.1"/>
    <property type="molecule type" value="Genomic_DNA"/>
</dbReference>
<sequence>MSNTNLKKYNIYQIGTFLKGNENNNDKDYVEINKDYLTCMEGLKVDDKITLLFWFDKSDNEEKRSVMRVHPRGNVNIPERGVFATRSPMRPNPIALYDIDIANIDFEKGIIYLKEEIDAFNETPLIDIKISKNCVDFKKYEKNETNKE</sequence>
<dbReference type="AlphaFoldDB" id="D7DR62"/>
<dbReference type="HOGENOM" id="CLU_013458_2_2_2"/>
<dbReference type="STRING" id="456320.Mvol_1684"/>
<evidence type="ECO:0000256" key="2">
    <source>
        <dbReference type="ARBA" id="ARBA00033753"/>
    </source>
</evidence>
<dbReference type="InterPro" id="IPR023368">
    <property type="entry name" value="UPF0066_cons_site"/>
</dbReference>
<dbReference type="eggNOG" id="arCOG00761">
    <property type="taxonomic scope" value="Archaea"/>
</dbReference>
<evidence type="ECO:0000313" key="5">
    <source>
        <dbReference type="Proteomes" id="UP000007722"/>
    </source>
</evidence>
<evidence type="ECO:0000259" key="3">
    <source>
        <dbReference type="PROSITE" id="PS51668"/>
    </source>
</evidence>
<comment type="similarity">
    <text evidence="2">Belongs to the tRNA methyltransferase O family.</text>
</comment>
<dbReference type="Gene3D" id="2.40.30.70">
    <property type="entry name" value="YaeB-like"/>
    <property type="match status" value="1"/>
</dbReference>
<dbReference type="InterPro" id="IPR023370">
    <property type="entry name" value="TrmO-like_N"/>
</dbReference>
<dbReference type="InterPro" id="IPR036413">
    <property type="entry name" value="YaeB-like_sf"/>
</dbReference>
<dbReference type="NCBIfam" id="TIGR00104">
    <property type="entry name" value="tRNA_TsaA"/>
    <property type="match status" value="1"/>
</dbReference>
<dbReference type="KEGG" id="mvo:Mvol_1684"/>
<dbReference type="Pfam" id="PF01980">
    <property type="entry name" value="TrmO_N"/>
    <property type="match status" value="1"/>
</dbReference>
<organism evidence="4 5">
    <name type="scientific">Methanococcus voltae (strain ATCC BAA-1334 / A3)</name>
    <dbReference type="NCBI Taxonomy" id="456320"/>
    <lineage>
        <taxon>Archaea</taxon>
        <taxon>Methanobacteriati</taxon>
        <taxon>Methanobacteriota</taxon>
        <taxon>Methanomada group</taxon>
        <taxon>Methanococci</taxon>
        <taxon>Methanococcales</taxon>
        <taxon>Methanococcaceae</taxon>
        <taxon>Methanococcus</taxon>
    </lineage>
</organism>
<dbReference type="InterPro" id="IPR040372">
    <property type="entry name" value="YaeB-like"/>
</dbReference>
<dbReference type="OrthoDB" id="40408at2157"/>
<keyword evidence="5" id="KW-1185">Reference proteome</keyword>
<dbReference type="PROSITE" id="PS01318">
    <property type="entry name" value="TSAA_1"/>
    <property type="match status" value="1"/>
</dbReference>
<protein>
    <recommendedName>
        <fullName evidence="3">TsaA-like domain-containing protein</fullName>
    </recommendedName>
</protein>
<name>D7DR62_METV3</name>